<dbReference type="HAMAP" id="MF_02066">
    <property type="entry name" value="CpoB"/>
    <property type="match status" value="1"/>
</dbReference>
<evidence type="ECO:0000313" key="5">
    <source>
        <dbReference type="EMBL" id="EPR40004.1"/>
    </source>
</evidence>
<gene>
    <name evidence="5" type="ORF">dsmv_2433</name>
</gene>
<dbReference type="RefSeq" id="WP_020877190.1">
    <property type="nucleotide sequence ID" value="NZ_ATHJ01000086.1"/>
</dbReference>
<dbReference type="AlphaFoldDB" id="S7V0I8"/>
<name>S7V0I8_DESML</name>
<feature type="domain" description="Outer membrane lipoprotein BamD-like" evidence="4">
    <location>
        <begin position="148"/>
        <end position="267"/>
    </location>
</feature>
<feature type="region of interest" description="Disordered" evidence="3">
    <location>
        <begin position="118"/>
        <end position="143"/>
    </location>
</feature>
<evidence type="ECO:0000313" key="6">
    <source>
        <dbReference type="Proteomes" id="UP000014977"/>
    </source>
</evidence>
<dbReference type="Proteomes" id="UP000014977">
    <property type="component" value="Unassembled WGS sequence"/>
</dbReference>
<dbReference type="InterPro" id="IPR034706">
    <property type="entry name" value="CpoB"/>
</dbReference>
<proteinExistence type="inferred from homology"/>
<protein>
    <submittedName>
        <fullName evidence="5">Tol-pal system protein YbgF</fullName>
    </submittedName>
</protein>
<keyword evidence="1" id="KW-0732">Signal</keyword>
<dbReference type="InterPro" id="IPR014162">
    <property type="entry name" value="CpoB_C"/>
</dbReference>
<evidence type="ECO:0000256" key="2">
    <source>
        <dbReference type="PROSITE-ProRule" id="PRU00339"/>
    </source>
</evidence>
<dbReference type="SUPFAM" id="SSF48452">
    <property type="entry name" value="TPR-like"/>
    <property type="match status" value="1"/>
</dbReference>
<evidence type="ECO:0000256" key="3">
    <source>
        <dbReference type="SAM" id="MobiDB-lite"/>
    </source>
</evidence>
<dbReference type="PROSITE" id="PS51257">
    <property type="entry name" value="PROKAR_LIPOPROTEIN"/>
    <property type="match status" value="1"/>
</dbReference>
<feature type="repeat" description="TPR" evidence="2">
    <location>
        <begin position="187"/>
        <end position="220"/>
    </location>
</feature>
<feature type="compositionally biased region" description="Low complexity" evidence="3">
    <location>
        <begin position="125"/>
        <end position="143"/>
    </location>
</feature>
<comment type="caution">
    <text evidence="5">The sequence shown here is derived from an EMBL/GenBank/DDBJ whole genome shotgun (WGS) entry which is preliminary data.</text>
</comment>
<dbReference type="NCBIfam" id="TIGR02795">
    <property type="entry name" value="tol_pal_ybgF"/>
    <property type="match status" value="1"/>
</dbReference>
<dbReference type="STRING" id="897.B2D07_13550"/>
<dbReference type="InterPro" id="IPR019734">
    <property type="entry name" value="TPR_rpt"/>
</dbReference>
<dbReference type="InterPro" id="IPR039565">
    <property type="entry name" value="BamD-like"/>
</dbReference>
<sequence length="270" mass="29926">MKPIRMTCLATTLICGMMGCASQSDIRILEDRVIALERRNLELQQQTTEDIDAKAAALRNQSASLQVATDQVRNEIQALDGKLEETRYQLTEQTRTSEDVSRRLTRIEDILQIPVSDMASGSTVSGSNAPSPSAPTTPATQGAAAIAATENELYQTAKQAFDRGDFDQARQGFQELLLQYPNARNGDSAQFWIGETFYRQKEYEQAILEYQTVIEKYPSGKKVQAAFLKQGFAFAGMGDKANARLILQELIEKYPGSSEAKIARQKLSTL</sequence>
<accession>S7V0I8</accession>
<keyword evidence="6" id="KW-1185">Reference proteome</keyword>
<dbReference type="EMBL" id="ATHJ01000086">
    <property type="protein sequence ID" value="EPR40004.1"/>
    <property type="molecule type" value="Genomic_DNA"/>
</dbReference>
<dbReference type="eggNOG" id="COG1729">
    <property type="taxonomic scope" value="Bacteria"/>
</dbReference>
<dbReference type="Gene3D" id="1.25.40.10">
    <property type="entry name" value="Tetratricopeptide repeat domain"/>
    <property type="match status" value="1"/>
</dbReference>
<organism evidence="5 6">
    <name type="scientific">Desulfococcus multivorans DSM 2059</name>
    <dbReference type="NCBI Taxonomy" id="1121405"/>
    <lineage>
        <taxon>Bacteria</taxon>
        <taxon>Pseudomonadati</taxon>
        <taxon>Thermodesulfobacteriota</taxon>
        <taxon>Desulfobacteria</taxon>
        <taxon>Desulfobacterales</taxon>
        <taxon>Desulfococcaceae</taxon>
        <taxon>Desulfococcus</taxon>
    </lineage>
</organism>
<evidence type="ECO:0000259" key="4">
    <source>
        <dbReference type="Pfam" id="PF13525"/>
    </source>
</evidence>
<dbReference type="Pfam" id="PF13525">
    <property type="entry name" value="YfiO"/>
    <property type="match status" value="1"/>
</dbReference>
<dbReference type="PROSITE" id="PS50005">
    <property type="entry name" value="TPR"/>
    <property type="match status" value="1"/>
</dbReference>
<evidence type="ECO:0000256" key="1">
    <source>
        <dbReference type="ARBA" id="ARBA00022729"/>
    </source>
</evidence>
<reference evidence="5 6" key="1">
    <citation type="journal article" date="2013" name="Genome Announc.">
        <title>Draft genome sequences for three mercury-methylating, sulfate-reducing bacteria.</title>
        <authorList>
            <person name="Brown S.D."/>
            <person name="Hurt R.A.Jr."/>
            <person name="Gilmour C.C."/>
            <person name="Elias D.A."/>
        </authorList>
    </citation>
    <scope>NUCLEOTIDE SEQUENCE [LARGE SCALE GENOMIC DNA]</scope>
    <source>
        <strain evidence="5 6">DSM 2059</strain>
    </source>
</reference>
<keyword evidence="2" id="KW-0802">TPR repeat</keyword>
<dbReference type="InterPro" id="IPR011990">
    <property type="entry name" value="TPR-like_helical_dom_sf"/>
</dbReference>
<dbReference type="OrthoDB" id="13540at2"/>
<dbReference type="GO" id="GO:0051301">
    <property type="term" value="P:cell division"/>
    <property type="evidence" value="ECO:0007669"/>
    <property type="project" value="InterPro"/>
</dbReference>